<dbReference type="Proteomes" id="UP000006000">
    <property type="component" value="Unassembled WGS sequence"/>
</dbReference>
<evidence type="ECO:0000313" key="2">
    <source>
        <dbReference type="EMBL" id="EDM50908.1"/>
    </source>
</evidence>
<dbReference type="EMBL" id="AAVL02000035">
    <property type="protein sequence ID" value="EDM50908.1"/>
    <property type="molecule type" value="Genomic_DNA"/>
</dbReference>
<sequence>MPTASSLSLFLYFATPNTDFFFESASFPMLVAIPLTVSLMSM</sequence>
<evidence type="ECO:0000313" key="3">
    <source>
        <dbReference type="Proteomes" id="UP000006000"/>
    </source>
</evidence>
<keyword evidence="1" id="KW-0812">Transmembrane</keyword>
<evidence type="ECO:0000256" key="1">
    <source>
        <dbReference type="SAM" id="Phobius"/>
    </source>
</evidence>
<accession>A5Z7K2</accession>
<protein>
    <submittedName>
        <fullName evidence="2">Uncharacterized protein</fullName>
    </submittedName>
</protein>
<keyword evidence="1" id="KW-1133">Transmembrane helix</keyword>
<dbReference type="AlphaFoldDB" id="A5Z7K2"/>
<name>A5Z7K2_9FIRM</name>
<keyword evidence="1" id="KW-0472">Membrane</keyword>
<reference evidence="2 3" key="2">
    <citation type="submission" date="2007-04" db="EMBL/GenBank/DDBJ databases">
        <title>Draft genome sequence of Eubacterium ventriosum (ATCC 27560).</title>
        <authorList>
            <person name="Sudarsanam P."/>
            <person name="Ley R."/>
            <person name="Guruge J."/>
            <person name="Turnbaugh P.J."/>
            <person name="Mahowald M."/>
            <person name="Liep D."/>
            <person name="Gordon J."/>
        </authorList>
    </citation>
    <scope>NUCLEOTIDE SEQUENCE [LARGE SCALE GENOMIC DNA]</scope>
    <source>
        <strain evidence="2 3">ATCC 27560</strain>
    </source>
</reference>
<dbReference type="HOGENOM" id="CLU_3251740_0_0_9"/>
<gene>
    <name evidence="2" type="ORF">EUBVEN_01688</name>
</gene>
<proteinExistence type="predicted"/>
<organism evidence="2 3">
    <name type="scientific">Eubacterium ventriosum ATCC 27560</name>
    <dbReference type="NCBI Taxonomy" id="411463"/>
    <lineage>
        <taxon>Bacteria</taxon>
        <taxon>Bacillati</taxon>
        <taxon>Bacillota</taxon>
        <taxon>Clostridia</taxon>
        <taxon>Eubacteriales</taxon>
        <taxon>Eubacteriaceae</taxon>
        <taxon>Eubacterium</taxon>
    </lineage>
</organism>
<feature type="transmembrane region" description="Helical" evidence="1">
    <location>
        <begin position="20"/>
        <end position="40"/>
    </location>
</feature>
<reference evidence="2 3" key="1">
    <citation type="submission" date="2007-03" db="EMBL/GenBank/DDBJ databases">
        <authorList>
            <person name="Fulton L."/>
            <person name="Clifton S."/>
            <person name="Fulton B."/>
            <person name="Xu J."/>
            <person name="Minx P."/>
            <person name="Pepin K.H."/>
            <person name="Johnson M."/>
            <person name="Thiruvilangam P."/>
            <person name="Bhonagiri V."/>
            <person name="Nash W.E."/>
            <person name="Mardis E.R."/>
            <person name="Wilson R.K."/>
        </authorList>
    </citation>
    <scope>NUCLEOTIDE SEQUENCE [LARGE SCALE GENOMIC DNA]</scope>
    <source>
        <strain evidence="2 3">ATCC 27560</strain>
    </source>
</reference>
<comment type="caution">
    <text evidence="2">The sequence shown here is derived from an EMBL/GenBank/DDBJ whole genome shotgun (WGS) entry which is preliminary data.</text>
</comment>